<evidence type="ECO:0000313" key="7">
    <source>
        <dbReference type="EMBL" id="MEW1975508.1"/>
    </source>
</evidence>
<evidence type="ECO:0000256" key="2">
    <source>
        <dbReference type="ARBA" id="ARBA00009142"/>
    </source>
</evidence>
<feature type="transmembrane region" description="Helical" evidence="6">
    <location>
        <begin position="47"/>
        <end position="63"/>
    </location>
</feature>
<evidence type="ECO:0000256" key="6">
    <source>
        <dbReference type="RuleBase" id="RU363041"/>
    </source>
</evidence>
<dbReference type="Pfam" id="PF01925">
    <property type="entry name" value="TauE"/>
    <property type="match status" value="1"/>
</dbReference>
<dbReference type="Proteomes" id="UP001553715">
    <property type="component" value="Unassembled WGS sequence"/>
</dbReference>
<evidence type="ECO:0000256" key="5">
    <source>
        <dbReference type="ARBA" id="ARBA00023136"/>
    </source>
</evidence>
<organism evidence="7 8">
    <name type="scientific">Microbacterium profundi</name>
    <dbReference type="NCBI Taxonomy" id="450380"/>
    <lineage>
        <taxon>Bacteria</taxon>
        <taxon>Bacillati</taxon>
        <taxon>Actinomycetota</taxon>
        <taxon>Actinomycetes</taxon>
        <taxon>Micrococcales</taxon>
        <taxon>Microbacteriaceae</taxon>
        <taxon>Microbacterium</taxon>
    </lineage>
</organism>
<dbReference type="EMBL" id="JBFBMH010000014">
    <property type="protein sequence ID" value="MEW1975508.1"/>
    <property type="molecule type" value="Genomic_DNA"/>
</dbReference>
<keyword evidence="6" id="KW-1003">Cell membrane</keyword>
<evidence type="ECO:0000313" key="8">
    <source>
        <dbReference type="Proteomes" id="UP001553715"/>
    </source>
</evidence>
<keyword evidence="5 6" id="KW-0472">Membrane</keyword>
<keyword evidence="8" id="KW-1185">Reference proteome</keyword>
<reference evidence="7 8" key="1">
    <citation type="submission" date="2024-06" db="EMBL/GenBank/DDBJ databases">
        <title>The Natural Products Discovery Center: Release of the First 8490 Sequenced Strains for Exploring Actinobacteria Biosynthetic Diversity.</title>
        <authorList>
            <person name="Kalkreuter E."/>
            <person name="Kautsar S.A."/>
            <person name="Yang D."/>
            <person name="Bader C.D."/>
            <person name="Teijaro C.N."/>
            <person name="Fluegel L."/>
            <person name="Davis C.M."/>
            <person name="Simpson J.R."/>
            <person name="Lauterbach L."/>
            <person name="Steele A.D."/>
            <person name="Gui C."/>
            <person name="Meng S."/>
            <person name="Li G."/>
            <person name="Viehrig K."/>
            <person name="Ye F."/>
            <person name="Su P."/>
            <person name="Kiefer A.F."/>
            <person name="Nichols A."/>
            <person name="Cepeda A.J."/>
            <person name="Yan W."/>
            <person name="Fan B."/>
            <person name="Jiang Y."/>
            <person name="Adhikari A."/>
            <person name="Zheng C.-J."/>
            <person name="Schuster L."/>
            <person name="Cowan T.M."/>
            <person name="Smanski M.J."/>
            <person name="Chevrette M.G."/>
            <person name="De Carvalho L.P.S."/>
            <person name="Shen B."/>
        </authorList>
    </citation>
    <scope>NUCLEOTIDE SEQUENCE [LARGE SCALE GENOMIC DNA]</scope>
    <source>
        <strain evidence="7 8">NPDC077434</strain>
    </source>
</reference>
<evidence type="ECO:0000256" key="1">
    <source>
        <dbReference type="ARBA" id="ARBA00004141"/>
    </source>
</evidence>
<dbReference type="InterPro" id="IPR002781">
    <property type="entry name" value="TM_pro_TauE-like"/>
</dbReference>
<proteinExistence type="inferred from homology"/>
<sequence length="257" mass="25473">MTPTATIAVLALALLVGISLGLLGGGGSILAVPILTAVGGVEPRAAIASSLLIVGTTSALGLLQHARAGRVRWRVGVVFGAAGVVGALVGGLLGRTLHPGVLMVLLAGTMIAAAVAMLRRRPRHDRAEPARPRIALVLVLGTVVGSLAGLVGAGGGFLIVPALILLAGLPASAAIGTSLLVIAMQSLAGLAAQPALPDIPWALVLPFTAIAVAGSFLGSALTGRIPERALRTGFAVLVLSVAVALLVQQLALHLPLT</sequence>
<feature type="transmembrane region" description="Helical" evidence="6">
    <location>
        <begin position="199"/>
        <end position="221"/>
    </location>
</feature>
<evidence type="ECO:0000256" key="4">
    <source>
        <dbReference type="ARBA" id="ARBA00022989"/>
    </source>
</evidence>
<feature type="transmembrane region" description="Helical" evidence="6">
    <location>
        <begin position="134"/>
        <end position="167"/>
    </location>
</feature>
<keyword evidence="4 6" id="KW-1133">Transmembrane helix</keyword>
<evidence type="ECO:0000256" key="3">
    <source>
        <dbReference type="ARBA" id="ARBA00022692"/>
    </source>
</evidence>
<accession>A0ABV3LI23</accession>
<gene>
    <name evidence="7" type="ORF">AB0301_10605</name>
</gene>
<feature type="transmembrane region" description="Helical" evidence="6">
    <location>
        <begin position="100"/>
        <end position="118"/>
    </location>
</feature>
<keyword evidence="3 6" id="KW-0812">Transmembrane</keyword>
<protein>
    <recommendedName>
        <fullName evidence="6">Probable membrane transporter protein</fullName>
    </recommendedName>
</protein>
<comment type="subcellular location">
    <subcellularLocation>
        <location evidence="6">Cell membrane</location>
        <topology evidence="6">Multi-pass membrane protein</topology>
    </subcellularLocation>
    <subcellularLocation>
        <location evidence="1">Membrane</location>
        <topology evidence="1">Multi-pass membrane protein</topology>
    </subcellularLocation>
</comment>
<dbReference type="InterPro" id="IPR051598">
    <property type="entry name" value="TSUP/Inactive_protease-like"/>
</dbReference>
<comment type="caution">
    <text evidence="7">The sequence shown here is derived from an EMBL/GenBank/DDBJ whole genome shotgun (WGS) entry which is preliminary data.</text>
</comment>
<feature type="transmembrane region" description="Helical" evidence="6">
    <location>
        <begin position="233"/>
        <end position="252"/>
    </location>
</feature>
<dbReference type="RefSeq" id="WP_366232982.1">
    <property type="nucleotide sequence ID" value="NZ_JBFBMH010000014.1"/>
</dbReference>
<feature type="transmembrane region" description="Helical" evidence="6">
    <location>
        <begin position="75"/>
        <end position="94"/>
    </location>
</feature>
<dbReference type="PANTHER" id="PTHR43701:SF2">
    <property type="entry name" value="MEMBRANE TRANSPORTER PROTEIN YJNA-RELATED"/>
    <property type="match status" value="1"/>
</dbReference>
<name>A0ABV3LI23_9MICO</name>
<comment type="similarity">
    <text evidence="2 6">Belongs to the 4-toluene sulfonate uptake permease (TSUP) (TC 2.A.102) family.</text>
</comment>
<dbReference type="PANTHER" id="PTHR43701">
    <property type="entry name" value="MEMBRANE TRANSPORTER PROTEIN MJ0441-RELATED"/>
    <property type="match status" value="1"/>
</dbReference>